<comment type="function">
    <text evidence="1">Essential component of the TIM23 complex, a complex that mediates the translocation of transit peptide-containing proteins across the mitochondrial inner membrane.</text>
</comment>
<dbReference type="SUPFAM" id="SSF56784">
    <property type="entry name" value="HAD-like"/>
    <property type="match status" value="1"/>
</dbReference>
<comment type="subunit">
    <text evidence="1">Component of the TIM23 complex.</text>
</comment>
<dbReference type="EMBL" id="KV423938">
    <property type="protein sequence ID" value="KZT59635.1"/>
    <property type="molecule type" value="Genomic_DNA"/>
</dbReference>
<dbReference type="Gene3D" id="3.40.50.1000">
    <property type="entry name" value="HAD superfamily/HAD-like"/>
    <property type="match status" value="1"/>
</dbReference>
<comment type="similarity">
    <text evidence="1">Belongs to the TIM50 family.</text>
</comment>
<feature type="region of interest" description="Disordered" evidence="2">
    <location>
        <begin position="116"/>
        <end position="164"/>
    </location>
</feature>
<evidence type="ECO:0000256" key="1">
    <source>
        <dbReference type="RuleBase" id="RU365079"/>
    </source>
</evidence>
<dbReference type="PROSITE" id="PS50969">
    <property type="entry name" value="FCP1"/>
    <property type="match status" value="1"/>
</dbReference>
<evidence type="ECO:0000259" key="3">
    <source>
        <dbReference type="PROSITE" id="PS50969"/>
    </source>
</evidence>
<feature type="region of interest" description="Disordered" evidence="2">
    <location>
        <begin position="349"/>
        <end position="375"/>
    </location>
</feature>
<evidence type="ECO:0000256" key="2">
    <source>
        <dbReference type="SAM" id="MobiDB-lite"/>
    </source>
</evidence>
<proteinExistence type="inferred from homology"/>
<dbReference type="InParanoid" id="A0A165HRC3"/>
<name>A0A165HRC3_9BASI</name>
<keyword evidence="1" id="KW-0811">Translocation</keyword>
<accession>A0A165HRC3</accession>
<comment type="subcellular location">
    <subcellularLocation>
        <location evidence="1">Mitochondrion inner membrane</location>
        <topology evidence="1">Single-pass membrane protein</topology>
    </subcellularLocation>
</comment>
<evidence type="ECO:0000313" key="4">
    <source>
        <dbReference type="EMBL" id="KZT59635.1"/>
    </source>
</evidence>
<evidence type="ECO:0000313" key="5">
    <source>
        <dbReference type="Proteomes" id="UP000076842"/>
    </source>
</evidence>
<dbReference type="InterPro" id="IPR036412">
    <property type="entry name" value="HAD-like_sf"/>
</dbReference>
<dbReference type="SMART" id="SM00577">
    <property type="entry name" value="CPDc"/>
    <property type="match status" value="1"/>
</dbReference>
<keyword evidence="1" id="KW-0496">Mitochondrion</keyword>
<dbReference type="Pfam" id="PF03031">
    <property type="entry name" value="NIF"/>
    <property type="match status" value="1"/>
</dbReference>
<keyword evidence="1" id="KW-0813">Transport</keyword>
<dbReference type="STRING" id="1353952.A0A165HRC3"/>
<sequence length="485" mass="53306">MKVPQRMLSYRPSFNAATTIARALRWTMDNNGQQRRASFNAVSALSTPHADADVPYNPSQPELPPLSHPHQQSPPSAEPALPANPLVDTQWLASTLRQVAPLLNSIAHPSSTLSPLAASAAEHSPESEHVARPFPLSDGHQRSDATAFDSASGPAQSSEKPTKLSAKYLARCSEPSRPVDSPTVPHLLILDLNGTLLVRLPKTHNGSKRTVRPRPYLRAFLRYLFDPDPEQKSPLWNVMVWSSAQPQNVGDMVSKAFGVYSEKLTAVWARDTLGLPAHDYNRKVQTTKDLEKVWKNIPSPWDPLFSALNTILLDDSPLKAHLQPHNHLPLIEYTVELLRRDEAALNKVFNQQQGKGKGKAKAKAQIQDDEPTSGPDQHLLAVIGILDTVVHQSSACGWIRSGGLWTGREQAQQESARAAKVELLRAKMQTELDLALQKGASGSSTSPSDMAVDPRQRELELREMLKQRNGSATPTSPTTFVCAYI</sequence>
<protein>
    <recommendedName>
        <fullName evidence="1">Mitochondrial import inner membrane translocase subunit TIM50</fullName>
    </recommendedName>
</protein>
<keyword evidence="1" id="KW-0653">Protein transport</keyword>
<feature type="region of interest" description="Disordered" evidence="2">
    <location>
        <begin position="44"/>
        <end position="83"/>
    </location>
</feature>
<keyword evidence="1" id="KW-0809">Transit peptide</keyword>
<dbReference type="GO" id="GO:0015031">
    <property type="term" value="P:protein transport"/>
    <property type="evidence" value="ECO:0007669"/>
    <property type="project" value="UniProtKB-KW"/>
</dbReference>
<dbReference type="InterPro" id="IPR004274">
    <property type="entry name" value="FCP1_dom"/>
</dbReference>
<keyword evidence="5" id="KW-1185">Reference proteome</keyword>
<dbReference type="InterPro" id="IPR050365">
    <property type="entry name" value="TIM50"/>
</dbReference>
<dbReference type="Proteomes" id="UP000076842">
    <property type="component" value="Unassembled WGS sequence"/>
</dbReference>
<dbReference type="OrthoDB" id="1711508at2759"/>
<dbReference type="GO" id="GO:0005744">
    <property type="term" value="C:TIM23 mitochondrial import inner membrane translocase complex"/>
    <property type="evidence" value="ECO:0007669"/>
    <property type="project" value="UniProtKB-UniRule"/>
</dbReference>
<dbReference type="InterPro" id="IPR023214">
    <property type="entry name" value="HAD_sf"/>
</dbReference>
<dbReference type="AlphaFoldDB" id="A0A165HRC3"/>
<dbReference type="PANTHER" id="PTHR12210">
    <property type="entry name" value="DULLARD PROTEIN PHOSPHATASE"/>
    <property type="match status" value="1"/>
</dbReference>
<reference evidence="4 5" key="1">
    <citation type="journal article" date="2016" name="Mol. Biol. Evol.">
        <title>Comparative Genomics of Early-Diverging Mushroom-Forming Fungi Provides Insights into the Origins of Lignocellulose Decay Capabilities.</title>
        <authorList>
            <person name="Nagy L.G."/>
            <person name="Riley R."/>
            <person name="Tritt A."/>
            <person name="Adam C."/>
            <person name="Daum C."/>
            <person name="Floudas D."/>
            <person name="Sun H."/>
            <person name="Yadav J.S."/>
            <person name="Pangilinan J."/>
            <person name="Larsson K.H."/>
            <person name="Matsuura K."/>
            <person name="Barry K."/>
            <person name="Labutti K."/>
            <person name="Kuo R."/>
            <person name="Ohm R.A."/>
            <person name="Bhattacharya S.S."/>
            <person name="Shirouzu T."/>
            <person name="Yoshinaga Y."/>
            <person name="Martin F.M."/>
            <person name="Grigoriev I.V."/>
            <person name="Hibbett D.S."/>
        </authorList>
    </citation>
    <scope>NUCLEOTIDE SEQUENCE [LARGE SCALE GENOMIC DNA]</scope>
    <source>
        <strain evidence="4 5">HHB12733</strain>
    </source>
</reference>
<organism evidence="4 5">
    <name type="scientific">Calocera cornea HHB12733</name>
    <dbReference type="NCBI Taxonomy" id="1353952"/>
    <lineage>
        <taxon>Eukaryota</taxon>
        <taxon>Fungi</taxon>
        <taxon>Dikarya</taxon>
        <taxon>Basidiomycota</taxon>
        <taxon>Agaricomycotina</taxon>
        <taxon>Dacrymycetes</taxon>
        <taxon>Dacrymycetales</taxon>
        <taxon>Dacrymycetaceae</taxon>
        <taxon>Calocera</taxon>
    </lineage>
</organism>
<feature type="domain" description="FCP1 homology" evidence="3">
    <location>
        <begin position="181"/>
        <end position="355"/>
    </location>
</feature>
<gene>
    <name evidence="4" type="ORF">CALCODRAFT_181240</name>
</gene>